<dbReference type="PANTHER" id="PTHR42788">
    <property type="entry name" value="TAURINE IMPORT ATP-BINDING PROTEIN-RELATED"/>
    <property type="match status" value="1"/>
</dbReference>
<sequence length="436" mass="46782">MTAVTLPTTAYGPLNRGRAPLISMNEVSQTFRGGQGVPLTVLDGVSFTLYDGEIVALLGRSGCGKSTLLRVMAGLIEPTGGSVEYRGEPVRGATPGVAMVFQSFALLPWLTVMGNVELGLEGVADQERRRRALDAIDVVGLDGFETAYPKELSGGMRQRAGFARALVREPDVLLMDEPFSALDVLTAENLRTELLELWSAGSFATRAMAIVTHNIEEAVLLADRILVLGDGGIKGELQVRRPRPRDRHAPAFHGLMDAAYRILTGDKVTGDEDDPGSPLVNALPMAPVGAIAGLADWVEARGRAADLSDLALELGFEADDLLPIVDAAVLLGLARLVDSTIVLTRQGVNWTRGGIQPGKAIFARLATENAPLVRTILRALGGSRDGRLSDDFFLAVLRRGFTEEEARRQLDTAIDWGRYGELLEYDAKNGDLVLAS</sequence>
<dbReference type="PROSITE" id="PS50893">
    <property type="entry name" value="ABC_TRANSPORTER_2"/>
    <property type="match status" value="1"/>
</dbReference>
<dbReference type="InterPro" id="IPR003439">
    <property type="entry name" value="ABC_transporter-like_ATP-bd"/>
</dbReference>
<dbReference type="Pfam" id="PF09821">
    <property type="entry name" value="AAA_assoc_C"/>
    <property type="match status" value="1"/>
</dbReference>
<dbReference type="EMBL" id="JAGEOJ010000007">
    <property type="protein sequence ID" value="MBO2449012.1"/>
    <property type="molecule type" value="Genomic_DNA"/>
</dbReference>
<dbReference type="GO" id="GO:0005524">
    <property type="term" value="F:ATP binding"/>
    <property type="evidence" value="ECO:0007669"/>
    <property type="project" value="UniProtKB-KW"/>
</dbReference>
<dbReference type="GO" id="GO:0016887">
    <property type="term" value="F:ATP hydrolysis activity"/>
    <property type="evidence" value="ECO:0007669"/>
    <property type="project" value="InterPro"/>
</dbReference>
<dbReference type="InterPro" id="IPR050166">
    <property type="entry name" value="ABC_transporter_ATP-bind"/>
</dbReference>
<comment type="caution">
    <text evidence="5">The sequence shown here is derived from an EMBL/GenBank/DDBJ whole genome shotgun (WGS) entry which is preliminary data.</text>
</comment>
<dbReference type="InterPro" id="IPR003593">
    <property type="entry name" value="AAA+_ATPase"/>
</dbReference>
<dbReference type="RefSeq" id="WP_208256812.1">
    <property type="nucleotide sequence ID" value="NZ_JAGEOJ010000007.1"/>
</dbReference>
<accession>A0A939PB95</accession>
<dbReference type="PANTHER" id="PTHR42788:SF13">
    <property type="entry name" value="ALIPHATIC SULFONATES IMPORT ATP-BINDING PROTEIN SSUB"/>
    <property type="match status" value="1"/>
</dbReference>
<keyword evidence="2" id="KW-0547">Nucleotide-binding</keyword>
<organism evidence="5 6">
    <name type="scientific">Actinomadura barringtoniae</name>
    <dbReference type="NCBI Taxonomy" id="1427535"/>
    <lineage>
        <taxon>Bacteria</taxon>
        <taxon>Bacillati</taxon>
        <taxon>Actinomycetota</taxon>
        <taxon>Actinomycetes</taxon>
        <taxon>Streptosporangiales</taxon>
        <taxon>Thermomonosporaceae</taxon>
        <taxon>Actinomadura</taxon>
    </lineage>
</organism>
<dbReference type="PROSITE" id="PS00211">
    <property type="entry name" value="ABC_TRANSPORTER_1"/>
    <property type="match status" value="1"/>
</dbReference>
<dbReference type="SUPFAM" id="SSF52540">
    <property type="entry name" value="P-loop containing nucleoside triphosphate hydrolases"/>
    <property type="match status" value="1"/>
</dbReference>
<feature type="domain" description="ABC transporter" evidence="4">
    <location>
        <begin position="22"/>
        <end position="255"/>
    </location>
</feature>
<evidence type="ECO:0000313" key="5">
    <source>
        <dbReference type="EMBL" id="MBO2449012.1"/>
    </source>
</evidence>
<evidence type="ECO:0000259" key="4">
    <source>
        <dbReference type="PROSITE" id="PS50893"/>
    </source>
</evidence>
<dbReference type="Pfam" id="PF00005">
    <property type="entry name" value="ABC_tran"/>
    <property type="match status" value="1"/>
</dbReference>
<dbReference type="InterPro" id="IPR018632">
    <property type="entry name" value="AAA-associated_dom_C"/>
</dbReference>
<keyword evidence="6" id="KW-1185">Reference proteome</keyword>
<reference evidence="5" key="1">
    <citation type="submission" date="2021-03" db="EMBL/GenBank/DDBJ databases">
        <authorList>
            <person name="Kanchanasin P."/>
            <person name="Saeng-In P."/>
            <person name="Phongsopitanun W."/>
            <person name="Yuki M."/>
            <person name="Kudo T."/>
            <person name="Ohkuma M."/>
            <person name="Tanasupawat S."/>
        </authorList>
    </citation>
    <scope>NUCLEOTIDE SEQUENCE</scope>
    <source>
        <strain evidence="5">GKU 128</strain>
    </source>
</reference>
<evidence type="ECO:0000256" key="1">
    <source>
        <dbReference type="ARBA" id="ARBA00022448"/>
    </source>
</evidence>
<protein>
    <submittedName>
        <fullName evidence="5">AAA-associated domain-containing protein</fullName>
    </submittedName>
</protein>
<evidence type="ECO:0000256" key="2">
    <source>
        <dbReference type="ARBA" id="ARBA00022741"/>
    </source>
</evidence>
<keyword evidence="1" id="KW-0813">Transport</keyword>
<proteinExistence type="predicted"/>
<dbReference type="Proteomes" id="UP000669179">
    <property type="component" value="Unassembled WGS sequence"/>
</dbReference>
<evidence type="ECO:0000313" key="6">
    <source>
        <dbReference type="Proteomes" id="UP000669179"/>
    </source>
</evidence>
<dbReference type="InterPro" id="IPR017871">
    <property type="entry name" value="ABC_transporter-like_CS"/>
</dbReference>
<gene>
    <name evidence="5" type="ORF">J4573_18055</name>
</gene>
<dbReference type="AlphaFoldDB" id="A0A939PB95"/>
<name>A0A939PB95_9ACTN</name>
<dbReference type="SMART" id="SM00382">
    <property type="entry name" value="AAA"/>
    <property type="match status" value="1"/>
</dbReference>
<keyword evidence="3" id="KW-0067">ATP-binding</keyword>
<dbReference type="InterPro" id="IPR027417">
    <property type="entry name" value="P-loop_NTPase"/>
</dbReference>
<dbReference type="Gene3D" id="3.40.50.300">
    <property type="entry name" value="P-loop containing nucleotide triphosphate hydrolases"/>
    <property type="match status" value="1"/>
</dbReference>
<dbReference type="CDD" id="cd03293">
    <property type="entry name" value="ABC_NrtD_SsuB_transporters"/>
    <property type="match status" value="1"/>
</dbReference>
<evidence type="ECO:0000256" key="3">
    <source>
        <dbReference type="ARBA" id="ARBA00022840"/>
    </source>
</evidence>